<keyword evidence="2" id="KW-1185">Reference proteome</keyword>
<name>A0A371D3B7_9APHY</name>
<protein>
    <submittedName>
        <fullName evidence="1">Uncharacterized protein</fullName>
    </submittedName>
</protein>
<evidence type="ECO:0000313" key="2">
    <source>
        <dbReference type="Proteomes" id="UP000256964"/>
    </source>
</evidence>
<dbReference type="EMBL" id="KZ857422">
    <property type="protein sequence ID" value="RDX47024.1"/>
    <property type="molecule type" value="Genomic_DNA"/>
</dbReference>
<dbReference type="AlphaFoldDB" id="A0A371D3B7"/>
<reference evidence="1 2" key="1">
    <citation type="journal article" date="2018" name="Biotechnol. Biofuels">
        <title>Integrative visual omics of the white-rot fungus Polyporus brumalis exposes the biotechnological potential of its oxidative enzymes for delignifying raw plant biomass.</title>
        <authorList>
            <person name="Miyauchi S."/>
            <person name="Rancon A."/>
            <person name="Drula E."/>
            <person name="Hage H."/>
            <person name="Chaduli D."/>
            <person name="Favel A."/>
            <person name="Grisel S."/>
            <person name="Henrissat B."/>
            <person name="Herpoel-Gimbert I."/>
            <person name="Ruiz-Duenas F.J."/>
            <person name="Chevret D."/>
            <person name="Hainaut M."/>
            <person name="Lin J."/>
            <person name="Wang M."/>
            <person name="Pangilinan J."/>
            <person name="Lipzen A."/>
            <person name="Lesage-Meessen L."/>
            <person name="Navarro D."/>
            <person name="Riley R."/>
            <person name="Grigoriev I.V."/>
            <person name="Zhou S."/>
            <person name="Raouche S."/>
            <person name="Rosso M.N."/>
        </authorList>
    </citation>
    <scope>NUCLEOTIDE SEQUENCE [LARGE SCALE GENOMIC DNA]</scope>
    <source>
        <strain evidence="1 2">BRFM 1820</strain>
    </source>
</reference>
<proteinExistence type="predicted"/>
<accession>A0A371D3B7</accession>
<organism evidence="1 2">
    <name type="scientific">Lentinus brumalis</name>
    <dbReference type="NCBI Taxonomy" id="2498619"/>
    <lineage>
        <taxon>Eukaryota</taxon>
        <taxon>Fungi</taxon>
        <taxon>Dikarya</taxon>
        <taxon>Basidiomycota</taxon>
        <taxon>Agaricomycotina</taxon>
        <taxon>Agaricomycetes</taxon>
        <taxon>Polyporales</taxon>
        <taxon>Polyporaceae</taxon>
        <taxon>Lentinus</taxon>
    </lineage>
</organism>
<evidence type="ECO:0000313" key="1">
    <source>
        <dbReference type="EMBL" id="RDX47024.1"/>
    </source>
</evidence>
<dbReference type="Proteomes" id="UP000256964">
    <property type="component" value="Unassembled WGS sequence"/>
</dbReference>
<sequence>MYDISDGDSSESLAYENKPRNINEEVQLLQRTSRLDEFINLFLASGQRNFLYDSREHALGPATERVDGLEAVPVLHRRRSRSSAGGLAVHIRCSRSVCAGRELDVGADGEVQADGAMTPSLARVPEGDTGVRTLRPLAAVSAKDRVERHQSLRRRCSLDRLR</sequence>
<gene>
    <name evidence="1" type="ORF">OH76DRAFT_803024</name>
</gene>